<dbReference type="STRING" id="446470.Snas_0248"/>
<evidence type="ECO:0000256" key="1">
    <source>
        <dbReference type="ARBA" id="ARBA00022723"/>
    </source>
</evidence>
<keyword evidence="4" id="KW-1185">Reference proteome</keyword>
<dbReference type="PROSITE" id="PS51819">
    <property type="entry name" value="VOC"/>
    <property type="match status" value="1"/>
</dbReference>
<evidence type="ECO:0000313" key="4">
    <source>
        <dbReference type="Proteomes" id="UP000000844"/>
    </source>
</evidence>
<dbReference type="PANTHER" id="PTHR43048">
    <property type="entry name" value="METHYLMALONYL-COA EPIMERASE"/>
    <property type="match status" value="1"/>
</dbReference>
<dbReference type="AlphaFoldDB" id="D3Q2Z6"/>
<dbReference type="KEGG" id="sna:Snas_0248"/>
<dbReference type="InterPro" id="IPR051785">
    <property type="entry name" value="MMCE/EMCE_epimerase"/>
</dbReference>
<dbReference type="SUPFAM" id="SSF54593">
    <property type="entry name" value="Glyoxalase/Bleomycin resistance protein/Dihydroxybiphenyl dioxygenase"/>
    <property type="match status" value="1"/>
</dbReference>
<dbReference type="Gene3D" id="3.10.180.10">
    <property type="entry name" value="2,3-Dihydroxybiphenyl 1,2-Dioxygenase, domain 1"/>
    <property type="match status" value="1"/>
</dbReference>
<dbReference type="GO" id="GO:0046491">
    <property type="term" value="P:L-methylmalonyl-CoA metabolic process"/>
    <property type="evidence" value="ECO:0007669"/>
    <property type="project" value="TreeGrafter"/>
</dbReference>
<sequence length="146" mass="16045">MTLKKLDNIEIIVEDLDAVIAFFTELGMEVEGRSQVEGSWAARLVGLEDQKVDVAMMRVPGDNGRVELAQYRMPDAIRSLPENAPPHTLGIRRIMFAVEDLDGKVAHMLAHGAELVGEVVRFGDSYKLAYLRGPEGILVALAEELG</sequence>
<gene>
    <name evidence="3" type="ordered locus">Snas_0248</name>
</gene>
<feature type="domain" description="VOC" evidence="2">
    <location>
        <begin position="5"/>
        <end position="144"/>
    </location>
</feature>
<evidence type="ECO:0000259" key="2">
    <source>
        <dbReference type="PROSITE" id="PS51819"/>
    </source>
</evidence>
<dbReference type="GO" id="GO:0004493">
    <property type="term" value="F:methylmalonyl-CoA epimerase activity"/>
    <property type="evidence" value="ECO:0007669"/>
    <property type="project" value="TreeGrafter"/>
</dbReference>
<evidence type="ECO:0000313" key="3">
    <source>
        <dbReference type="EMBL" id="ADD39966.1"/>
    </source>
</evidence>
<dbReference type="GO" id="GO:0051213">
    <property type="term" value="F:dioxygenase activity"/>
    <property type="evidence" value="ECO:0007669"/>
    <property type="project" value="UniProtKB-KW"/>
</dbReference>
<dbReference type="InterPro" id="IPR029068">
    <property type="entry name" value="Glyas_Bleomycin-R_OHBP_Dase"/>
</dbReference>
<dbReference type="RefSeq" id="WP_013015537.1">
    <property type="nucleotide sequence ID" value="NC_013947.1"/>
</dbReference>
<dbReference type="GO" id="GO:0046872">
    <property type="term" value="F:metal ion binding"/>
    <property type="evidence" value="ECO:0007669"/>
    <property type="project" value="UniProtKB-KW"/>
</dbReference>
<name>D3Q2Z6_STANL</name>
<dbReference type="HOGENOM" id="CLU_046006_2_1_11"/>
<organism evidence="3 4">
    <name type="scientific">Stackebrandtia nassauensis (strain DSM 44728 / CIP 108903 / NRRL B-16338 / NBRC 102104 / LLR-40K-21)</name>
    <dbReference type="NCBI Taxonomy" id="446470"/>
    <lineage>
        <taxon>Bacteria</taxon>
        <taxon>Bacillati</taxon>
        <taxon>Actinomycetota</taxon>
        <taxon>Actinomycetes</taxon>
        <taxon>Glycomycetales</taxon>
        <taxon>Glycomycetaceae</taxon>
        <taxon>Stackebrandtia</taxon>
    </lineage>
</organism>
<reference evidence="3 4" key="1">
    <citation type="journal article" date="2009" name="Stand. Genomic Sci.">
        <title>Complete genome sequence of Stackebrandtia nassauensis type strain (LLR-40K-21).</title>
        <authorList>
            <person name="Munk C."/>
            <person name="Lapidus A."/>
            <person name="Copeland A."/>
            <person name="Jando M."/>
            <person name="Mayilraj S."/>
            <person name="Glavina Del Rio T."/>
            <person name="Nolan M."/>
            <person name="Chen F."/>
            <person name="Lucas S."/>
            <person name="Tice H."/>
            <person name="Cheng J.F."/>
            <person name="Han C."/>
            <person name="Detter J.C."/>
            <person name="Bruce D."/>
            <person name="Goodwin L."/>
            <person name="Chain P."/>
            <person name="Pitluck S."/>
            <person name="Goker M."/>
            <person name="Ovchinikova G."/>
            <person name="Pati A."/>
            <person name="Ivanova N."/>
            <person name="Mavromatis K."/>
            <person name="Chen A."/>
            <person name="Palaniappan K."/>
            <person name="Land M."/>
            <person name="Hauser L."/>
            <person name="Chang Y.J."/>
            <person name="Jeffries C.D."/>
            <person name="Bristow J."/>
            <person name="Eisen J.A."/>
            <person name="Markowitz V."/>
            <person name="Hugenholtz P."/>
            <person name="Kyrpides N.C."/>
            <person name="Klenk H.P."/>
        </authorList>
    </citation>
    <scope>NUCLEOTIDE SEQUENCE [LARGE SCALE GENOMIC DNA]</scope>
    <source>
        <strain evidence="4">DSM 44728 / CIP 108903 / NRRL B-16338 / NBRC 102104 / LLR-40K-21</strain>
    </source>
</reference>
<dbReference type="PANTHER" id="PTHR43048:SF5">
    <property type="entry name" value="BLR5325 PROTEIN"/>
    <property type="match status" value="1"/>
</dbReference>
<keyword evidence="3" id="KW-0223">Dioxygenase</keyword>
<keyword evidence="3" id="KW-0560">Oxidoreductase</keyword>
<protein>
    <submittedName>
        <fullName evidence="3">Glyoxalase/bleomycin resistance protein/dioxygenase</fullName>
    </submittedName>
</protein>
<keyword evidence="1" id="KW-0479">Metal-binding</keyword>
<accession>D3Q2Z6</accession>
<dbReference type="EMBL" id="CP001778">
    <property type="protein sequence ID" value="ADD39966.1"/>
    <property type="molecule type" value="Genomic_DNA"/>
</dbReference>
<dbReference type="Proteomes" id="UP000000844">
    <property type="component" value="Chromosome"/>
</dbReference>
<dbReference type="Pfam" id="PF13669">
    <property type="entry name" value="Glyoxalase_4"/>
    <property type="match status" value="1"/>
</dbReference>
<dbReference type="CDD" id="cd08353">
    <property type="entry name" value="VOC_like"/>
    <property type="match status" value="1"/>
</dbReference>
<dbReference type="eggNOG" id="COG0346">
    <property type="taxonomic scope" value="Bacteria"/>
</dbReference>
<proteinExistence type="predicted"/>
<dbReference type="InterPro" id="IPR037523">
    <property type="entry name" value="VOC_core"/>
</dbReference>